<proteinExistence type="predicted"/>
<feature type="region of interest" description="Disordered" evidence="1">
    <location>
        <begin position="308"/>
        <end position="332"/>
    </location>
</feature>
<accession>A0AAJ0HUY8</accession>
<evidence type="ECO:0000313" key="2">
    <source>
        <dbReference type="EMBL" id="KAK3363163.1"/>
    </source>
</evidence>
<reference evidence="2" key="2">
    <citation type="submission" date="2023-06" db="EMBL/GenBank/DDBJ databases">
        <authorList>
            <consortium name="Lawrence Berkeley National Laboratory"/>
            <person name="Haridas S."/>
            <person name="Hensen N."/>
            <person name="Bonometti L."/>
            <person name="Westerberg I."/>
            <person name="Brannstrom I.O."/>
            <person name="Guillou S."/>
            <person name="Cros-Aarteil S."/>
            <person name="Calhoun S."/>
            <person name="Kuo A."/>
            <person name="Mondo S."/>
            <person name="Pangilinan J."/>
            <person name="Riley R."/>
            <person name="Labutti K."/>
            <person name="Andreopoulos B."/>
            <person name="Lipzen A."/>
            <person name="Chen C."/>
            <person name="Yanf M."/>
            <person name="Daum C."/>
            <person name="Ng V."/>
            <person name="Clum A."/>
            <person name="Steindorff A."/>
            <person name="Ohm R."/>
            <person name="Martin F."/>
            <person name="Silar P."/>
            <person name="Natvig D."/>
            <person name="Lalanne C."/>
            <person name="Gautier V."/>
            <person name="Ament-Velasquez S.L."/>
            <person name="Kruys A."/>
            <person name="Hutchinson M.I."/>
            <person name="Powell A.J."/>
            <person name="Barry K."/>
            <person name="Miller A.N."/>
            <person name="Grigoriev I.V."/>
            <person name="Debuchy R."/>
            <person name="Gladieux P."/>
            <person name="Thoren M.H."/>
            <person name="Johannesson H."/>
        </authorList>
    </citation>
    <scope>NUCLEOTIDE SEQUENCE</scope>
    <source>
        <strain evidence="2">CBS 955.72</strain>
    </source>
</reference>
<name>A0AAJ0HUY8_9PEZI</name>
<sequence>MASLESKSESESCIDIVSVDGYSFDQIVQHIVNARRDGTESIISLHCPADAAWDLGVRIDEKLVELDQIKIHRFEYDYQSGIAYIDIMPETNLHFQMLAGTHNHTEISLARFIAMIPDAALRQRIVGEILDFGTADIAKEGKILKQGDFAFGTIKNKLPSLSEPRSHVERKVVQYIECAEGDIQATIVLDVQYPRANRAKVALRVADGTTAGTWVRNFETIYDDDLVKQPEGEVGLYISDFLGPAGLPTAFCRPSAAETAAGVQRDPQVLLTYERLRNIFLKARAIYQGTYKPGDGGEEDNVYTIVQSAERERERAERERERAERERERAERERERADIVADYLAILEERERERADILEERERELEERKRELEERKREQEERKREQEHQIAMLQEQVRQLQKRV</sequence>
<dbReference type="EMBL" id="JAUIQD010000001">
    <property type="protein sequence ID" value="KAK3363163.1"/>
    <property type="molecule type" value="Genomic_DNA"/>
</dbReference>
<gene>
    <name evidence="2" type="ORF">B0T25DRAFT_491617</name>
</gene>
<dbReference type="Proteomes" id="UP001275084">
    <property type="component" value="Unassembled WGS sequence"/>
</dbReference>
<reference evidence="2" key="1">
    <citation type="journal article" date="2023" name="Mol. Phylogenet. Evol.">
        <title>Genome-scale phylogeny and comparative genomics of the fungal order Sordariales.</title>
        <authorList>
            <person name="Hensen N."/>
            <person name="Bonometti L."/>
            <person name="Westerberg I."/>
            <person name="Brannstrom I.O."/>
            <person name="Guillou S."/>
            <person name="Cros-Aarteil S."/>
            <person name="Calhoun S."/>
            <person name="Haridas S."/>
            <person name="Kuo A."/>
            <person name="Mondo S."/>
            <person name="Pangilinan J."/>
            <person name="Riley R."/>
            <person name="LaButti K."/>
            <person name="Andreopoulos B."/>
            <person name="Lipzen A."/>
            <person name="Chen C."/>
            <person name="Yan M."/>
            <person name="Daum C."/>
            <person name="Ng V."/>
            <person name="Clum A."/>
            <person name="Steindorff A."/>
            <person name="Ohm R.A."/>
            <person name="Martin F."/>
            <person name="Silar P."/>
            <person name="Natvig D.O."/>
            <person name="Lalanne C."/>
            <person name="Gautier V."/>
            <person name="Ament-Velasquez S.L."/>
            <person name="Kruys A."/>
            <person name="Hutchinson M.I."/>
            <person name="Powell A.J."/>
            <person name="Barry K."/>
            <person name="Miller A.N."/>
            <person name="Grigoriev I.V."/>
            <person name="Debuchy R."/>
            <person name="Gladieux P."/>
            <person name="Hiltunen Thoren M."/>
            <person name="Johannesson H."/>
        </authorList>
    </citation>
    <scope>NUCLEOTIDE SEQUENCE</scope>
    <source>
        <strain evidence="2">CBS 955.72</strain>
    </source>
</reference>
<comment type="caution">
    <text evidence="2">The sequence shown here is derived from an EMBL/GenBank/DDBJ whole genome shotgun (WGS) entry which is preliminary data.</text>
</comment>
<protein>
    <submittedName>
        <fullName evidence="2">Uncharacterized protein</fullName>
    </submittedName>
</protein>
<organism evidence="2 3">
    <name type="scientific">Lasiosphaeria hispida</name>
    <dbReference type="NCBI Taxonomy" id="260671"/>
    <lineage>
        <taxon>Eukaryota</taxon>
        <taxon>Fungi</taxon>
        <taxon>Dikarya</taxon>
        <taxon>Ascomycota</taxon>
        <taxon>Pezizomycotina</taxon>
        <taxon>Sordariomycetes</taxon>
        <taxon>Sordariomycetidae</taxon>
        <taxon>Sordariales</taxon>
        <taxon>Lasiosphaeriaceae</taxon>
        <taxon>Lasiosphaeria</taxon>
    </lineage>
</organism>
<evidence type="ECO:0000313" key="3">
    <source>
        <dbReference type="Proteomes" id="UP001275084"/>
    </source>
</evidence>
<dbReference type="AlphaFoldDB" id="A0AAJ0HUY8"/>
<feature type="region of interest" description="Disordered" evidence="1">
    <location>
        <begin position="365"/>
        <end position="388"/>
    </location>
</feature>
<evidence type="ECO:0000256" key="1">
    <source>
        <dbReference type="SAM" id="MobiDB-lite"/>
    </source>
</evidence>
<keyword evidence="3" id="KW-1185">Reference proteome</keyword>
<feature type="compositionally biased region" description="Basic and acidic residues" evidence="1">
    <location>
        <begin position="309"/>
        <end position="332"/>
    </location>
</feature>